<gene>
    <name evidence="2" type="ORF">LTRI10_LOCUS50803</name>
</gene>
<organism evidence="2 3">
    <name type="scientific">Linum trigynum</name>
    <dbReference type="NCBI Taxonomy" id="586398"/>
    <lineage>
        <taxon>Eukaryota</taxon>
        <taxon>Viridiplantae</taxon>
        <taxon>Streptophyta</taxon>
        <taxon>Embryophyta</taxon>
        <taxon>Tracheophyta</taxon>
        <taxon>Spermatophyta</taxon>
        <taxon>Magnoliopsida</taxon>
        <taxon>eudicotyledons</taxon>
        <taxon>Gunneridae</taxon>
        <taxon>Pentapetalae</taxon>
        <taxon>rosids</taxon>
        <taxon>fabids</taxon>
        <taxon>Malpighiales</taxon>
        <taxon>Linaceae</taxon>
        <taxon>Linum</taxon>
    </lineage>
</organism>
<keyword evidence="3" id="KW-1185">Reference proteome</keyword>
<feature type="domain" description="Retrotransposon gag" evidence="1">
    <location>
        <begin position="39"/>
        <end position="110"/>
    </location>
</feature>
<evidence type="ECO:0000313" key="2">
    <source>
        <dbReference type="EMBL" id="CAL1411446.1"/>
    </source>
</evidence>
<accession>A0AAV2GL61</accession>
<proteinExistence type="predicted"/>
<evidence type="ECO:0000259" key="1">
    <source>
        <dbReference type="Pfam" id="PF03732"/>
    </source>
</evidence>
<dbReference type="Proteomes" id="UP001497516">
    <property type="component" value="Chromosome 9"/>
</dbReference>
<dbReference type="InterPro" id="IPR005162">
    <property type="entry name" value="Retrotrans_gag_dom"/>
</dbReference>
<sequence length="130" mass="15191">MPHQSPPARIYGTYDPEDHLSAFQILMPFVGASNATMCKLFPATIRGAVFQWYNQLLNGLFHKFEEFATLFCAKFFAQKRPNLDASHLMNTKQREYETLKEYYAQFSMIVVGGYHSLYRECHTCPHIWDQ</sequence>
<reference evidence="2 3" key="1">
    <citation type="submission" date="2024-04" db="EMBL/GenBank/DDBJ databases">
        <authorList>
            <person name="Fracassetti M."/>
        </authorList>
    </citation>
    <scope>NUCLEOTIDE SEQUENCE [LARGE SCALE GENOMIC DNA]</scope>
</reference>
<protein>
    <recommendedName>
        <fullName evidence="1">Retrotransposon gag domain-containing protein</fullName>
    </recommendedName>
</protein>
<dbReference type="EMBL" id="OZ034822">
    <property type="protein sequence ID" value="CAL1411446.1"/>
    <property type="molecule type" value="Genomic_DNA"/>
</dbReference>
<evidence type="ECO:0000313" key="3">
    <source>
        <dbReference type="Proteomes" id="UP001497516"/>
    </source>
</evidence>
<dbReference type="Pfam" id="PF03732">
    <property type="entry name" value="Retrotrans_gag"/>
    <property type="match status" value="1"/>
</dbReference>
<dbReference type="PANTHER" id="PTHR33223">
    <property type="entry name" value="CCHC-TYPE DOMAIN-CONTAINING PROTEIN"/>
    <property type="match status" value="1"/>
</dbReference>
<dbReference type="PANTHER" id="PTHR33223:SF10">
    <property type="entry name" value="AMINOTRANSFERASE-LIKE PLANT MOBILE DOMAIN-CONTAINING PROTEIN"/>
    <property type="match status" value="1"/>
</dbReference>
<dbReference type="AlphaFoldDB" id="A0AAV2GL61"/>
<name>A0AAV2GL61_9ROSI</name>